<dbReference type="OrthoDB" id="294295at2759"/>
<dbReference type="InterPro" id="IPR002347">
    <property type="entry name" value="SDR_fam"/>
</dbReference>
<dbReference type="CDD" id="cd05326">
    <property type="entry name" value="secoisolariciresinol-DH_like_SDR_c"/>
    <property type="match status" value="1"/>
</dbReference>
<dbReference type="SUPFAM" id="SSF51735">
    <property type="entry name" value="NAD(P)-binding Rossmann-fold domains"/>
    <property type="match status" value="1"/>
</dbReference>
<dbReference type="GO" id="GO:0016616">
    <property type="term" value="F:oxidoreductase activity, acting on the CH-OH group of donors, NAD or NADP as acceptor"/>
    <property type="evidence" value="ECO:0007669"/>
    <property type="project" value="InterPro"/>
</dbReference>
<evidence type="ECO:0000256" key="1">
    <source>
        <dbReference type="ARBA" id="ARBA00006484"/>
    </source>
</evidence>
<dbReference type="PROSITE" id="PS00061">
    <property type="entry name" value="ADH_SHORT"/>
    <property type="match status" value="1"/>
</dbReference>
<dbReference type="PRINTS" id="PR00080">
    <property type="entry name" value="SDRFAMILY"/>
</dbReference>
<dbReference type="InterPro" id="IPR045309">
    <property type="entry name" value="ABA2-like"/>
</dbReference>
<evidence type="ECO:0000313" key="3">
    <source>
        <dbReference type="Proteomes" id="UP000515151"/>
    </source>
</evidence>
<sequence length="280" mass="29541">MKGASLLAPIAKRLEGKVALITGGASGIGESTARLFARHGAKVVIADVQDQLGLSVCKDIRSDQNQTVSYIHCNVSSETDVKNAVDSAVKNYGKLDVMFSNAGIPGGYDPRISAIDYELFKKVFDVNVYGAFMAAKHAARVMIPANSGSILFTASVASVTHGFFTHMYSASKHAVVGLAKNLGAELGQHGIRVNCISPFGVATPIVRKGFDGVDVEKAEEIISAAANLKGAVLKAEDIAEAALYLASDESKYVSGMNLVVDGGYSTTNVSLEMTLKKYFP</sequence>
<dbReference type="FunFam" id="3.40.50.720:FF:000084">
    <property type="entry name" value="Short-chain dehydrogenase reductase"/>
    <property type="match status" value="1"/>
</dbReference>
<protein>
    <submittedName>
        <fullName evidence="4">Secoisolariciresinol dehydrogenase-like</fullName>
    </submittedName>
</protein>
<comment type="similarity">
    <text evidence="1">Belongs to the short-chain dehydrogenases/reductases (SDR) family.</text>
</comment>
<dbReference type="PANTHER" id="PTHR43180:SF99">
    <property type="entry name" value="SECOISOLARICIRESINOL DEHYDROGENASE"/>
    <property type="match status" value="1"/>
</dbReference>
<reference evidence="3" key="1">
    <citation type="journal article" date="2020" name="Plant Biotechnol. J.">
        <title>The pomegranate (Punica granatum L.) draft genome dissects genetic divergence between soft- and hard-seeded cultivars.</title>
        <authorList>
            <person name="Luo X."/>
            <person name="Li H."/>
            <person name="Wu Z."/>
            <person name="Yao W."/>
            <person name="Zhao P."/>
            <person name="Cao D."/>
            <person name="Yu H."/>
            <person name="Li K."/>
            <person name="Poudel K."/>
            <person name="Zhao D."/>
            <person name="Zhang F."/>
            <person name="Xia X."/>
            <person name="Chen L."/>
            <person name="Wang Q."/>
            <person name="Jing D."/>
            <person name="Cao S."/>
        </authorList>
    </citation>
    <scope>NUCLEOTIDE SEQUENCE [LARGE SCALE GENOMIC DNA]</scope>
    <source>
        <strain evidence="3">cv. Tunisia</strain>
    </source>
</reference>
<reference evidence="4" key="2">
    <citation type="submission" date="2025-08" db="UniProtKB">
        <authorList>
            <consortium name="RefSeq"/>
        </authorList>
    </citation>
    <scope>IDENTIFICATION</scope>
    <source>
        <tissue evidence="4">Leaf</tissue>
    </source>
</reference>
<keyword evidence="2" id="KW-0560">Oxidoreductase</keyword>
<dbReference type="NCBIfam" id="NF005559">
    <property type="entry name" value="PRK07231.1"/>
    <property type="match status" value="1"/>
</dbReference>
<organism evidence="3 4">
    <name type="scientific">Punica granatum</name>
    <name type="common">Pomegranate</name>
    <dbReference type="NCBI Taxonomy" id="22663"/>
    <lineage>
        <taxon>Eukaryota</taxon>
        <taxon>Viridiplantae</taxon>
        <taxon>Streptophyta</taxon>
        <taxon>Embryophyta</taxon>
        <taxon>Tracheophyta</taxon>
        <taxon>Spermatophyta</taxon>
        <taxon>Magnoliopsida</taxon>
        <taxon>eudicotyledons</taxon>
        <taxon>Gunneridae</taxon>
        <taxon>Pentapetalae</taxon>
        <taxon>rosids</taxon>
        <taxon>malvids</taxon>
        <taxon>Myrtales</taxon>
        <taxon>Lythraceae</taxon>
        <taxon>Punica</taxon>
    </lineage>
</organism>
<gene>
    <name evidence="4" type="primary">LOC116203196</name>
</gene>
<dbReference type="PANTHER" id="PTHR43180">
    <property type="entry name" value="3-OXOACYL-(ACYL-CARRIER-PROTEIN) REDUCTASE (AFU_ORTHOLOGUE AFUA_6G11210)"/>
    <property type="match status" value="1"/>
</dbReference>
<dbReference type="Proteomes" id="UP000515151">
    <property type="component" value="Chromosome 4"/>
</dbReference>
<keyword evidence="3" id="KW-1185">Reference proteome</keyword>
<dbReference type="InterPro" id="IPR020904">
    <property type="entry name" value="Sc_DH/Rdtase_CS"/>
</dbReference>
<name>A0A6P8DB65_PUNGR</name>
<accession>A0A6P8DB65</accession>
<proteinExistence type="inferred from homology"/>
<dbReference type="PRINTS" id="PR00081">
    <property type="entry name" value="GDHRDH"/>
</dbReference>
<evidence type="ECO:0000256" key="2">
    <source>
        <dbReference type="ARBA" id="ARBA00023002"/>
    </source>
</evidence>
<dbReference type="Gene3D" id="3.40.50.720">
    <property type="entry name" value="NAD(P)-binding Rossmann-like Domain"/>
    <property type="match status" value="1"/>
</dbReference>
<evidence type="ECO:0000313" key="4">
    <source>
        <dbReference type="RefSeq" id="XP_031390721.1"/>
    </source>
</evidence>
<dbReference type="Pfam" id="PF13561">
    <property type="entry name" value="adh_short_C2"/>
    <property type="match status" value="1"/>
</dbReference>
<dbReference type="AlphaFoldDB" id="A0A6P8DB65"/>
<dbReference type="RefSeq" id="XP_031390721.1">
    <property type="nucleotide sequence ID" value="XM_031534861.1"/>
</dbReference>
<dbReference type="GeneID" id="116203196"/>
<dbReference type="InterPro" id="IPR036291">
    <property type="entry name" value="NAD(P)-bd_dom_sf"/>
</dbReference>